<dbReference type="EMBL" id="JAKREW010000044">
    <property type="protein sequence ID" value="MCG7508503.1"/>
    <property type="molecule type" value="Genomic_DNA"/>
</dbReference>
<keyword evidence="4 5" id="KW-0472">Membrane</keyword>
<proteinExistence type="predicted"/>
<feature type="transmembrane region" description="Helical" evidence="5">
    <location>
        <begin position="226"/>
        <end position="245"/>
    </location>
</feature>
<organism evidence="7 8">
    <name type="scientific">Mesorhizobium retamae</name>
    <dbReference type="NCBI Taxonomy" id="2912854"/>
    <lineage>
        <taxon>Bacteria</taxon>
        <taxon>Pseudomonadati</taxon>
        <taxon>Pseudomonadota</taxon>
        <taxon>Alphaproteobacteria</taxon>
        <taxon>Hyphomicrobiales</taxon>
        <taxon>Phyllobacteriaceae</taxon>
        <taxon>Mesorhizobium</taxon>
    </lineage>
</organism>
<protein>
    <submittedName>
        <fullName evidence="7">DMT family transporter</fullName>
    </submittedName>
</protein>
<evidence type="ECO:0000256" key="4">
    <source>
        <dbReference type="ARBA" id="ARBA00023136"/>
    </source>
</evidence>
<dbReference type="InterPro" id="IPR037185">
    <property type="entry name" value="EmrE-like"/>
</dbReference>
<evidence type="ECO:0000259" key="6">
    <source>
        <dbReference type="Pfam" id="PF00892"/>
    </source>
</evidence>
<feature type="transmembrane region" description="Helical" evidence="5">
    <location>
        <begin position="168"/>
        <end position="187"/>
    </location>
</feature>
<dbReference type="PANTHER" id="PTHR32322">
    <property type="entry name" value="INNER MEMBRANE TRANSPORTER"/>
    <property type="match status" value="1"/>
</dbReference>
<feature type="transmembrane region" description="Helical" evidence="5">
    <location>
        <begin position="280"/>
        <end position="300"/>
    </location>
</feature>
<comment type="subcellular location">
    <subcellularLocation>
        <location evidence="1">Membrane</location>
        <topology evidence="1">Multi-pass membrane protein</topology>
    </subcellularLocation>
</comment>
<evidence type="ECO:0000256" key="3">
    <source>
        <dbReference type="ARBA" id="ARBA00022989"/>
    </source>
</evidence>
<evidence type="ECO:0000313" key="8">
    <source>
        <dbReference type="Proteomes" id="UP001201701"/>
    </source>
</evidence>
<feature type="domain" description="EamA" evidence="6">
    <location>
        <begin position="21"/>
        <end position="152"/>
    </location>
</feature>
<comment type="caution">
    <text evidence="7">The sequence shown here is derived from an EMBL/GenBank/DDBJ whole genome shotgun (WGS) entry which is preliminary data.</text>
</comment>
<keyword evidence="8" id="KW-1185">Reference proteome</keyword>
<keyword evidence="2 5" id="KW-0812">Transmembrane</keyword>
<feature type="transmembrane region" description="Helical" evidence="5">
    <location>
        <begin position="20"/>
        <end position="41"/>
    </location>
</feature>
<dbReference type="Pfam" id="PF00892">
    <property type="entry name" value="EamA"/>
    <property type="match status" value="2"/>
</dbReference>
<reference evidence="7 8" key="1">
    <citation type="submission" date="2022-02" db="EMBL/GenBank/DDBJ databases">
        <title>Draft genome sequence of Mezorhizobium retamae strain IRAMC:0171 isolated from Retama raetam nodules.</title>
        <authorList>
            <person name="Bengaied R."/>
            <person name="Sbissi I."/>
            <person name="Huber K."/>
            <person name="Ghodbane F."/>
            <person name="Nouioui I."/>
            <person name="Tarhouni M."/>
            <person name="Gtari M."/>
        </authorList>
    </citation>
    <scope>NUCLEOTIDE SEQUENCE [LARGE SCALE GENOMIC DNA]</scope>
    <source>
        <strain evidence="7 8">IRAMC:0171</strain>
    </source>
</reference>
<evidence type="ECO:0000256" key="2">
    <source>
        <dbReference type="ARBA" id="ARBA00022692"/>
    </source>
</evidence>
<dbReference type="Proteomes" id="UP001201701">
    <property type="component" value="Unassembled WGS sequence"/>
</dbReference>
<dbReference type="Gene3D" id="1.10.3730.20">
    <property type="match status" value="1"/>
</dbReference>
<feature type="transmembrane region" description="Helical" evidence="5">
    <location>
        <begin position="106"/>
        <end position="127"/>
    </location>
</feature>
<feature type="transmembrane region" description="Helical" evidence="5">
    <location>
        <begin position="194"/>
        <end position="214"/>
    </location>
</feature>
<evidence type="ECO:0000256" key="1">
    <source>
        <dbReference type="ARBA" id="ARBA00004141"/>
    </source>
</evidence>
<gene>
    <name evidence="7" type="ORF">L4923_26025</name>
</gene>
<keyword evidence="3 5" id="KW-1133">Transmembrane helix</keyword>
<feature type="transmembrane region" description="Helical" evidence="5">
    <location>
        <begin position="79"/>
        <end position="100"/>
    </location>
</feature>
<feature type="transmembrane region" description="Helical" evidence="5">
    <location>
        <begin position="139"/>
        <end position="156"/>
    </location>
</feature>
<dbReference type="InterPro" id="IPR050638">
    <property type="entry name" value="AA-Vitamin_Transporters"/>
</dbReference>
<accession>A0ABS9QM23</accession>
<sequence length="310" mass="32931">MMMLASQPQAIAARGTVNDYALLLLMSCFSGATFGLIKIAVETIPPLTLVAWRTAMACAILLVFMAYQHISLPRTRQAWAALAIQACFNSVIPYTLIAWAQQTIDTSVVTILSSTTPVFTFLIGVFITRHEVSSAKRMAGVVLGLLGVVLIVGQNSHGAWLNGLPQQIAVVGAAICFAFSATLGWRFRHLDPTAPAAGSLLCGAVVLIPLSFILDDGWQVSPSSRSLLGLVALVIFPTTIGFVLYFKLLKSLGSVVTTAQSYLRVPIGVAIGFFCFGEDLTAIQFTGLALVLTGVAAMAAQHRVVDGDRS</sequence>
<feature type="domain" description="EamA" evidence="6">
    <location>
        <begin position="168"/>
        <end position="298"/>
    </location>
</feature>
<dbReference type="InterPro" id="IPR000620">
    <property type="entry name" value="EamA_dom"/>
</dbReference>
<dbReference type="SUPFAM" id="SSF103481">
    <property type="entry name" value="Multidrug resistance efflux transporter EmrE"/>
    <property type="match status" value="2"/>
</dbReference>
<name>A0ABS9QM23_9HYPH</name>
<evidence type="ECO:0000313" key="7">
    <source>
        <dbReference type="EMBL" id="MCG7508503.1"/>
    </source>
</evidence>
<evidence type="ECO:0000256" key="5">
    <source>
        <dbReference type="SAM" id="Phobius"/>
    </source>
</evidence>
<dbReference type="PANTHER" id="PTHR32322:SF9">
    <property type="entry name" value="AMINO-ACID METABOLITE EFFLUX PUMP-RELATED"/>
    <property type="match status" value="1"/>
</dbReference>
<feature type="transmembrane region" description="Helical" evidence="5">
    <location>
        <begin position="47"/>
        <end position="67"/>
    </location>
</feature>